<dbReference type="InterPro" id="IPR004101">
    <property type="entry name" value="Mur_ligase_C"/>
</dbReference>
<feature type="domain" description="Mur ligase central" evidence="4">
    <location>
        <begin position="41"/>
        <end position="243"/>
    </location>
</feature>
<evidence type="ECO:0000313" key="6">
    <source>
        <dbReference type="Proteomes" id="UP000176631"/>
    </source>
</evidence>
<dbReference type="Pfam" id="PF08245">
    <property type="entry name" value="Mur_ligase_M"/>
    <property type="match status" value="1"/>
</dbReference>
<dbReference type="GO" id="GO:0071555">
    <property type="term" value="P:cell wall organization"/>
    <property type="evidence" value="ECO:0007669"/>
    <property type="project" value="UniProtKB-KW"/>
</dbReference>
<evidence type="ECO:0000256" key="1">
    <source>
        <dbReference type="ARBA" id="ARBA00005898"/>
    </source>
</evidence>
<dbReference type="GO" id="GO:0005737">
    <property type="term" value="C:cytoplasm"/>
    <property type="evidence" value="ECO:0007669"/>
    <property type="project" value="UniProtKB-SubCell"/>
</dbReference>
<evidence type="ECO:0008006" key="7">
    <source>
        <dbReference type="Google" id="ProtNLM"/>
    </source>
</evidence>
<protein>
    <recommendedName>
        <fullName evidence="7">UDP-N-acetylmuramyl-tripeptide synthetase</fullName>
    </recommendedName>
</protein>
<keyword evidence="2" id="KW-0132">Cell division</keyword>
<keyword evidence="2" id="KW-0961">Cell wall biogenesis/degradation</keyword>
<dbReference type="STRING" id="1802593.A2172_00265"/>
<name>A0A1G1W9S4_9BACT</name>
<dbReference type="GO" id="GO:0009252">
    <property type="term" value="P:peptidoglycan biosynthetic process"/>
    <property type="evidence" value="ECO:0007669"/>
    <property type="project" value="UniProtKB-UniPathway"/>
</dbReference>
<comment type="similarity">
    <text evidence="1">Belongs to the MurCDEF family. MurE subfamily.</text>
</comment>
<evidence type="ECO:0000256" key="2">
    <source>
        <dbReference type="RuleBase" id="RU004135"/>
    </source>
</evidence>
<sequence>MFSLLKKLLPEPLKNVYHLLQALFGALIFGFPTRKLKVIGITGTDGKTTTCYLVNHILNKGGKRSSMISTVEAKIGMERIETGLHVTTPNPISVQRLLAKMAKAKSEYAVLEATSHGLAQERVAFVNFFIGLVTNVTHEHFDYHKTHRNYLAAKSKILKGVTYRFLNVDDRSYESLKDQGSGQLVTFGLKNEADFVAKNIRRDSNLLQFDIESLGKKDQKISIKSNLIGEFNVYNILAATAVCRTLGVDQASIASAIEDFKGVPGRMQFIDEGQDFSVVVDFAHTPASLEAALKSLNKIKKGKIIAIFGCAGERDSEKRPVMGKIATQLADYCIFTSEDPRREDVNQIIEQMAKGALSAGAIPNQTFWKIPDRTEAINTAIQRLATGSDIVAIFGKGPEKSMNIKGKEIPWSDEQTAHTGLKERLKKRLSL</sequence>
<dbReference type="NCBIfam" id="TIGR01085">
    <property type="entry name" value="murE"/>
    <property type="match status" value="1"/>
</dbReference>
<dbReference type="InterPro" id="IPR036565">
    <property type="entry name" value="Mur-like_cat_sf"/>
</dbReference>
<dbReference type="GO" id="GO:0051301">
    <property type="term" value="P:cell division"/>
    <property type="evidence" value="ECO:0007669"/>
    <property type="project" value="UniProtKB-KW"/>
</dbReference>
<keyword evidence="2" id="KW-0573">Peptidoglycan synthesis</keyword>
<gene>
    <name evidence="5" type="ORF">A2172_00265</name>
</gene>
<reference evidence="5 6" key="1">
    <citation type="journal article" date="2016" name="Nat. Commun.">
        <title>Thousands of microbial genomes shed light on interconnected biogeochemical processes in an aquifer system.</title>
        <authorList>
            <person name="Anantharaman K."/>
            <person name="Brown C.T."/>
            <person name="Hug L.A."/>
            <person name="Sharon I."/>
            <person name="Castelle C.J."/>
            <person name="Probst A.J."/>
            <person name="Thomas B.C."/>
            <person name="Singh A."/>
            <person name="Wilkins M.J."/>
            <person name="Karaoz U."/>
            <person name="Brodie E.L."/>
            <person name="Williams K.H."/>
            <person name="Hubbard S.S."/>
            <person name="Banfield J.F."/>
        </authorList>
    </citation>
    <scope>NUCLEOTIDE SEQUENCE [LARGE SCALE GENOMIC DNA]</scope>
</reference>
<dbReference type="NCBIfam" id="NF001126">
    <property type="entry name" value="PRK00139.1-4"/>
    <property type="match status" value="1"/>
</dbReference>
<dbReference type="InterPro" id="IPR013221">
    <property type="entry name" value="Mur_ligase_cen"/>
</dbReference>
<dbReference type="UniPathway" id="UPA00219"/>
<dbReference type="Gene3D" id="3.40.1190.10">
    <property type="entry name" value="Mur-like, catalytic domain"/>
    <property type="match status" value="1"/>
</dbReference>
<dbReference type="EMBL" id="MHCP01000014">
    <property type="protein sequence ID" value="OGY24290.1"/>
    <property type="molecule type" value="Genomic_DNA"/>
</dbReference>
<dbReference type="GO" id="GO:0016881">
    <property type="term" value="F:acid-amino acid ligase activity"/>
    <property type="evidence" value="ECO:0007669"/>
    <property type="project" value="InterPro"/>
</dbReference>
<evidence type="ECO:0000259" key="4">
    <source>
        <dbReference type="Pfam" id="PF08245"/>
    </source>
</evidence>
<dbReference type="Gene3D" id="3.90.190.20">
    <property type="entry name" value="Mur ligase, C-terminal domain"/>
    <property type="match status" value="1"/>
</dbReference>
<dbReference type="PANTHER" id="PTHR23135">
    <property type="entry name" value="MUR LIGASE FAMILY MEMBER"/>
    <property type="match status" value="1"/>
</dbReference>
<dbReference type="PANTHER" id="PTHR23135:SF4">
    <property type="entry name" value="UDP-N-ACETYLMURAMOYL-L-ALANYL-D-GLUTAMATE--2,6-DIAMINOPIMELATE LIGASE MURE HOMOLOG, CHLOROPLASTIC"/>
    <property type="match status" value="1"/>
</dbReference>
<dbReference type="InterPro" id="IPR036615">
    <property type="entry name" value="Mur_ligase_C_dom_sf"/>
</dbReference>
<dbReference type="SUPFAM" id="SSF53623">
    <property type="entry name" value="MurD-like peptide ligases, catalytic domain"/>
    <property type="match status" value="1"/>
</dbReference>
<accession>A0A1G1W9S4</accession>
<keyword evidence="2" id="KW-0131">Cell cycle</keyword>
<dbReference type="GO" id="GO:0008360">
    <property type="term" value="P:regulation of cell shape"/>
    <property type="evidence" value="ECO:0007669"/>
    <property type="project" value="UniProtKB-KW"/>
</dbReference>
<dbReference type="GO" id="GO:0005524">
    <property type="term" value="F:ATP binding"/>
    <property type="evidence" value="ECO:0007669"/>
    <property type="project" value="InterPro"/>
</dbReference>
<comment type="subcellular location">
    <subcellularLocation>
        <location evidence="2">Cytoplasm</location>
    </subcellularLocation>
</comment>
<keyword evidence="2" id="KW-0133">Cell shape</keyword>
<dbReference type="InterPro" id="IPR005761">
    <property type="entry name" value="UDP-N-AcMur-Glu-dNH2Pim_ligase"/>
</dbReference>
<feature type="domain" description="Mur ligase C-terminal" evidence="3">
    <location>
        <begin position="265"/>
        <end position="397"/>
    </location>
</feature>
<evidence type="ECO:0000259" key="3">
    <source>
        <dbReference type="Pfam" id="PF02875"/>
    </source>
</evidence>
<dbReference type="AlphaFoldDB" id="A0A1G1W9S4"/>
<comment type="caution">
    <text evidence="5">The sequence shown here is derived from an EMBL/GenBank/DDBJ whole genome shotgun (WGS) entry which is preliminary data.</text>
</comment>
<organism evidence="5 6">
    <name type="scientific">Candidatus Woykebacteria bacterium RBG_13_40_15</name>
    <dbReference type="NCBI Taxonomy" id="1802593"/>
    <lineage>
        <taxon>Bacteria</taxon>
        <taxon>Candidatus Woykeibacteriota</taxon>
    </lineage>
</organism>
<comment type="pathway">
    <text evidence="2">Cell wall biogenesis; peptidoglycan biosynthesis.</text>
</comment>
<dbReference type="SUPFAM" id="SSF53244">
    <property type="entry name" value="MurD-like peptide ligases, peptide-binding domain"/>
    <property type="match status" value="1"/>
</dbReference>
<dbReference type="Pfam" id="PF02875">
    <property type="entry name" value="Mur_ligase_C"/>
    <property type="match status" value="1"/>
</dbReference>
<proteinExistence type="inferred from homology"/>
<evidence type="ECO:0000313" key="5">
    <source>
        <dbReference type="EMBL" id="OGY24290.1"/>
    </source>
</evidence>
<dbReference type="Proteomes" id="UP000176631">
    <property type="component" value="Unassembled WGS sequence"/>
</dbReference>